<protein>
    <recommendedName>
        <fullName evidence="2">AMP nucleosidase</fullName>
    </recommendedName>
</protein>
<proteinExistence type="predicted"/>
<dbReference type="EMBL" id="BARS01015643">
    <property type="protein sequence ID" value="GAF92763.1"/>
    <property type="molecule type" value="Genomic_DNA"/>
</dbReference>
<organism evidence="1">
    <name type="scientific">marine sediment metagenome</name>
    <dbReference type="NCBI Taxonomy" id="412755"/>
    <lineage>
        <taxon>unclassified sequences</taxon>
        <taxon>metagenomes</taxon>
        <taxon>ecological metagenomes</taxon>
    </lineage>
</organism>
<gene>
    <name evidence="1" type="ORF">S01H1_25855</name>
</gene>
<feature type="non-terminal residue" evidence="1">
    <location>
        <position position="1"/>
    </location>
</feature>
<evidence type="ECO:0000313" key="1">
    <source>
        <dbReference type="EMBL" id="GAF92763.1"/>
    </source>
</evidence>
<dbReference type="PANTHER" id="PTHR43393">
    <property type="entry name" value="CYTOKININ RIBOSIDE 5'-MONOPHOSPHATE PHOSPHORIBOHYDROLASE"/>
    <property type="match status" value="1"/>
</dbReference>
<name>X0TGT0_9ZZZZ</name>
<reference evidence="1" key="1">
    <citation type="journal article" date="2014" name="Front. Microbiol.">
        <title>High frequency of phylogenetically diverse reductive dehalogenase-homologous genes in deep subseafloor sedimentary metagenomes.</title>
        <authorList>
            <person name="Kawai M."/>
            <person name="Futagami T."/>
            <person name="Toyoda A."/>
            <person name="Takaki Y."/>
            <person name="Nishi S."/>
            <person name="Hori S."/>
            <person name="Arai W."/>
            <person name="Tsubouchi T."/>
            <person name="Morono Y."/>
            <person name="Uchiyama I."/>
            <person name="Ito T."/>
            <person name="Fujiyama A."/>
            <person name="Inagaki F."/>
            <person name="Takami H."/>
        </authorList>
    </citation>
    <scope>NUCLEOTIDE SEQUENCE</scope>
    <source>
        <strain evidence="1">Expedition CK06-06</strain>
    </source>
</reference>
<evidence type="ECO:0008006" key="2">
    <source>
        <dbReference type="Google" id="ProtNLM"/>
    </source>
</evidence>
<sequence>AKALVVFPGGFGTLDELFDALTLRQIQRMQEIPIVLFGREYWDRIIDFQALADEGTIADEHLELLDYAETPDQAWDIIKRFYQRSP</sequence>
<dbReference type="Gene3D" id="3.40.50.450">
    <property type="match status" value="1"/>
</dbReference>
<dbReference type="InterPro" id="IPR031100">
    <property type="entry name" value="LOG_fam"/>
</dbReference>
<dbReference type="AlphaFoldDB" id="X0TGT0"/>
<dbReference type="Pfam" id="PF03641">
    <property type="entry name" value="Lysine_decarbox"/>
    <property type="match status" value="1"/>
</dbReference>
<dbReference type="SUPFAM" id="SSF102405">
    <property type="entry name" value="MCP/YpsA-like"/>
    <property type="match status" value="1"/>
</dbReference>
<comment type="caution">
    <text evidence="1">The sequence shown here is derived from an EMBL/GenBank/DDBJ whole genome shotgun (WGS) entry which is preliminary data.</text>
</comment>
<dbReference type="InterPro" id="IPR052341">
    <property type="entry name" value="LOG_family_nucleotidases"/>
</dbReference>
<dbReference type="PANTHER" id="PTHR43393:SF3">
    <property type="entry name" value="LYSINE DECARBOXYLASE-LIKE PROTEIN"/>
    <property type="match status" value="1"/>
</dbReference>
<accession>X0TGT0</accession>
<dbReference type="GO" id="GO:0005829">
    <property type="term" value="C:cytosol"/>
    <property type="evidence" value="ECO:0007669"/>
    <property type="project" value="TreeGrafter"/>
</dbReference>